<dbReference type="AlphaFoldDB" id="A0A0M9GLJ4"/>
<gene>
    <name evidence="1" type="ORF">SU32_12635</name>
</gene>
<sequence>MVLLLLAEAGPEKLSLSFQARHQRAFFPLTLCSMEANAFVRRFDFDPTQRIVSLYGQRPAGAERWLAL</sequence>
<proteinExistence type="predicted"/>
<dbReference type="EMBL" id="JXMU01000018">
    <property type="protein sequence ID" value="KPB00657.1"/>
    <property type="molecule type" value="Genomic_DNA"/>
</dbReference>
<keyword evidence="2" id="KW-1185">Reference proteome</keyword>
<evidence type="ECO:0000313" key="2">
    <source>
        <dbReference type="Proteomes" id="UP000038011"/>
    </source>
</evidence>
<reference evidence="1 2" key="1">
    <citation type="submission" date="2015-01" db="EMBL/GenBank/DDBJ databases">
        <title>Ahrensia donghaiensis sp. nov., a novel dimethylsulphoniopropionate-cleavage bacterium isolated from seawater and emended descriptions of the genus Ahrensia and Ahrensia kielensis.</title>
        <authorList>
            <person name="Liu J."/>
        </authorList>
    </citation>
    <scope>NUCLEOTIDE SEQUENCE [LARGE SCALE GENOMIC DNA]</scope>
    <source>
        <strain evidence="1 2">LZD062</strain>
    </source>
</reference>
<protein>
    <submittedName>
        <fullName evidence="1">Uncharacterized protein</fullName>
    </submittedName>
</protein>
<name>A0A0M9GLJ4_9HYPH</name>
<dbReference type="Proteomes" id="UP000038011">
    <property type="component" value="Unassembled WGS sequence"/>
</dbReference>
<comment type="caution">
    <text evidence="1">The sequence shown here is derived from an EMBL/GenBank/DDBJ whole genome shotgun (WGS) entry which is preliminary data.</text>
</comment>
<evidence type="ECO:0000313" key="1">
    <source>
        <dbReference type="EMBL" id="KPB00657.1"/>
    </source>
</evidence>
<accession>A0A0M9GLJ4</accession>
<dbReference type="STRING" id="1514904.SU32_12635"/>
<organism evidence="1 2">
    <name type="scientific">Ahrensia marina</name>
    <dbReference type="NCBI Taxonomy" id="1514904"/>
    <lineage>
        <taxon>Bacteria</taxon>
        <taxon>Pseudomonadati</taxon>
        <taxon>Pseudomonadota</taxon>
        <taxon>Alphaproteobacteria</taxon>
        <taxon>Hyphomicrobiales</taxon>
        <taxon>Ahrensiaceae</taxon>
        <taxon>Ahrensia</taxon>
    </lineage>
</organism>